<dbReference type="EC" id="6.1.1.10" evidence="2"/>
<reference evidence="13" key="1">
    <citation type="submission" date="2017-09" db="EMBL/GenBank/DDBJ databases">
        <title>Depth-based differentiation of microbial function through sediment-hosted aquifers and enrichment of novel symbionts in the deep terrestrial subsurface.</title>
        <authorList>
            <person name="Probst A.J."/>
            <person name="Ladd B."/>
            <person name="Jarett J.K."/>
            <person name="Geller-Mcgrath D.E."/>
            <person name="Sieber C.M.K."/>
            <person name="Emerson J.B."/>
            <person name="Anantharaman K."/>
            <person name="Thomas B.C."/>
            <person name="Malmstrom R."/>
            <person name="Stieglmeier M."/>
            <person name="Klingl A."/>
            <person name="Woyke T."/>
            <person name="Ryan C.M."/>
            <person name="Banfield J.F."/>
        </authorList>
    </citation>
    <scope>NUCLEOTIDE SEQUENCE [LARGE SCALE GENOMIC DNA]</scope>
</reference>
<dbReference type="AlphaFoldDB" id="A0A2H0XD35"/>
<evidence type="ECO:0000256" key="9">
    <source>
        <dbReference type="ARBA" id="ARBA00030904"/>
    </source>
</evidence>
<dbReference type="SUPFAM" id="SSF47323">
    <property type="entry name" value="Anticodon-binding domain of a subclass of class I aminoacyl-tRNA synthetases"/>
    <property type="match status" value="1"/>
</dbReference>
<evidence type="ECO:0000256" key="10">
    <source>
        <dbReference type="RuleBase" id="RU363039"/>
    </source>
</evidence>
<dbReference type="GO" id="GO:0005524">
    <property type="term" value="F:ATP binding"/>
    <property type="evidence" value="ECO:0007669"/>
    <property type="project" value="UniProtKB-KW"/>
</dbReference>
<dbReference type="Gene3D" id="2.170.220.10">
    <property type="match status" value="1"/>
</dbReference>
<proteinExistence type="inferred from homology"/>
<evidence type="ECO:0000256" key="7">
    <source>
        <dbReference type="ARBA" id="ARBA00022917"/>
    </source>
</evidence>
<feature type="domain" description="Methionyl/Leucyl tRNA synthetase" evidence="11">
    <location>
        <begin position="158"/>
        <end position="360"/>
    </location>
</feature>
<comment type="function">
    <text evidence="1">Is required not only for elongation of protein synthesis but also for the initiation of all mRNA translation through initiator tRNA(fMet) aminoacylation.</text>
</comment>
<evidence type="ECO:0000313" key="12">
    <source>
        <dbReference type="EMBL" id="PIS22802.1"/>
    </source>
</evidence>
<gene>
    <name evidence="12" type="ORF">COT49_03500</name>
</gene>
<dbReference type="InterPro" id="IPR033911">
    <property type="entry name" value="MetRS_core"/>
</dbReference>
<dbReference type="InterPro" id="IPR014758">
    <property type="entry name" value="Met-tRNA_synth"/>
</dbReference>
<evidence type="ECO:0000259" key="11">
    <source>
        <dbReference type="Pfam" id="PF09334"/>
    </source>
</evidence>
<dbReference type="SUPFAM" id="SSF52374">
    <property type="entry name" value="Nucleotidylyl transferase"/>
    <property type="match status" value="1"/>
</dbReference>
<protein>
    <recommendedName>
        <fullName evidence="3">Methionine--tRNA ligase</fullName>
        <ecNumber evidence="2">6.1.1.10</ecNumber>
    </recommendedName>
    <alternativeName>
        <fullName evidence="9">Methionyl-tRNA synthetase</fullName>
    </alternativeName>
</protein>
<name>A0A2H0XD35_UNCKA</name>
<keyword evidence="4 10" id="KW-0436">Ligase</keyword>
<evidence type="ECO:0000256" key="6">
    <source>
        <dbReference type="ARBA" id="ARBA00022840"/>
    </source>
</evidence>
<dbReference type="InterPro" id="IPR009080">
    <property type="entry name" value="tRNAsynth_Ia_anticodon-bd"/>
</dbReference>
<comment type="caution">
    <text evidence="12">The sequence shown here is derived from an EMBL/GenBank/DDBJ whole genome shotgun (WGS) entry which is preliminary data.</text>
</comment>
<dbReference type="CDD" id="cd00814">
    <property type="entry name" value="MetRS_core"/>
    <property type="match status" value="1"/>
</dbReference>
<dbReference type="InterPro" id="IPR014729">
    <property type="entry name" value="Rossmann-like_a/b/a_fold"/>
</dbReference>
<keyword evidence="6 10" id="KW-0067">ATP-binding</keyword>
<evidence type="ECO:0000256" key="1">
    <source>
        <dbReference type="ARBA" id="ARBA00003314"/>
    </source>
</evidence>
<dbReference type="PRINTS" id="PR01041">
    <property type="entry name" value="TRNASYNTHMET"/>
</dbReference>
<evidence type="ECO:0000256" key="5">
    <source>
        <dbReference type="ARBA" id="ARBA00022741"/>
    </source>
</evidence>
<organism evidence="12 13">
    <name type="scientific">candidate division WWE3 bacterium CG08_land_8_20_14_0_20_40_13</name>
    <dbReference type="NCBI Taxonomy" id="1975084"/>
    <lineage>
        <taxon>Bacteria</taxon>
        <taxon>Katanobacteria</taxon>
    </lineage>
</organism>
<dbReference type="Proteomes" id="UP000230340">
    <property type="component" value="Unassembled WGS sequence"/>
</dbReference>
<dbReference type="FunFam" id="2.170.220.10:FF:000003">
    <property type="entry name" value="Methionine--tRNA ligase"/>
    <property type="match status" value="1"/>
</dbReference>
<keyword evidence="7 10" id="KW-0648">Protein biosynthesis</keyword>
<dbReference type="NCBIfam" id="TIGR00398">
    <property type="entry name" value="metG"/>
    <property type="match status" value="1"/>
</dbReference>
<feature type="domain" description="Methionyl/Leucyl tRNA synthetase" evidence="11">
    <location>
        <begin position="11"/>
        <end position="153"/>
    </location>
</feature>
<comment type="similarity">
    <text evidence="10">Belongs to the class-I aminoacyl-tRNA synthetase family.</text>
</comment>
<keyword evidence="8 10" id="KW-0030">Aminoacyl-tRNA synthetase</keyword>
<evidence type="ECO:0000256" key="2">
    <source>
        <dbReference type="ARBA" id="ARBA00012838"/>
    </source>
</evidence>
<dbReference type="InterPro" id="IPR015413">
    <property type="entry name" value="Methionyl/Leucyl_tRNA_Synth"/>
</dbReference>
<keyword evidence="5 10" id="KW-0547">Nucleotide-binding</keyword>
<evidence type="ECO:0000313" key="13">
    <source>
        <dbReference type="Proteomes" id="UP000230340"/>
    </source>
</evidence>
<evidence type="ECO:0000256" key="4">
    <source>
        <dbReference type="ARBA" id="ARBA00022598"/>
    </source>
</evidence>
<evidence type="ECO:0000256" key="8">
    <source>
        <dbReference type="ARBA" id="ARBA00023146"/>
    </source>
</evidence>
<dbReference type="InterPro" id="IPR023457">
    <property type="entry name" value="Met-tRNA_synth_2"/>
</dbReference>
<sequence length="477" mass="54894">MVELVKIMNFYLTTPIYYSNDAPHLGHLSTTIFADIIVRYHRLIGDNTLFLTGVDEHGEKIALTAEKAGKDPQTFVDEMAIRWQKYWKSLNVQNDIFMRTSDPRHKKIAQELLVKIKEKGDIYQGVYKGMYCTGCEEFKSERELVNGTCPEHRPDQISYREETNYFFKLSKYTPLVKKMLEDGQIDLIPAGKKKEILSRLNDDITDLSVSREKVSWGITLPWDKSQTIYVWVEALMNYYSATKIYDKESFWPASVHFLGKGNNWFHSVIWPALLLSCELPLPKRIFVHGYYNVEGVKMSKSLGNVISPDDLVGKFGVDGTRYLMCASEPYFEDFSVSKKWFDEVYNNDLANGLGNLVSRVSKMASELNISHKSDNDFNAVLEKYLDIKKGFEEYNLLSVVEKVRELITATNEKLNKDEPWKLKGKEKEKSLKQAIDKILEISLILTPVMPATAKNIMDAFCREKITATKPLFVRLVS</sequence>
<dbReference type="EMBL" id="PEYT01000032">
    <property type="protein sequence ID" value="PIS22802.1"/>
    <property type="molecule type" value="Genomic_DNA"/>
</dbReference>
<dbReference type="PANTHER" id="PTHR43326">
    <property type="entry name" value="METHIONYL-TRNA SYNTHETASE"/>
    <property type="match status" value="1"/>
</dbReference>
<dbReference type="Gene3D" id="1.10.730.10">
    <property type="entry name" value="Isoleucyl-tRNA Synthetase, Domain 1"/>
    <property type="match status" value="1"/>
</dbReference>
<dbReference type="PANTHER" id="PTHR43326:SF1">
    <property type="entry name" value="METHIONINE--TRNA LIGASE, MITOCHONDRIAL"/>
    <property type="match status" value="1"/>
</dbReference>
<evidence type="ECO:0000256" key="3">
    <source>
        <dbReference type="ARBA" id="ARBA00018753"/>
    </source>
</evidence>
<accession>A0A2H0XD35</accession>
<dbReference type="Gene3D" id="3.40.50.620">
    <property type="entry name" value="HUPs"/>
    <property type="match status" value="1"/>
</dbReference>
<dbReference type="Pfam" id="PF09334">
    <property type="entry name" value="tRNA-synt_1g"/>
    <property type="match status" value="2"/>
</dbReference>
<dbReference type="GO" id="GO:0004825">
    <property type="term" value="F:methionine-tRNA ligase activity"/>
    <property type="evidence" value="ECO:0007669"/>
    <property type="project" value="UniProtKB-EC"/>
</dbReference>
<dbReference type="GO" id="GO:0006431">
    <property type="term" value="P:methionyl-tRNA aminoacylation"/>
    <property type="evidence" value="ECO:0007669"/>
    <property type="project" value="InterPro"/>
</dbReference>